<comment type="caution">
    <text evidence="1">The sequence shown here is derived from an EMBL/GenBank/DDBJ whole genome shotgun (WGS) entry which is preliminary data.</text>
</comment>
<sequence>MRKYICLLALSLGLVACEKDDSAPKTAQESTGTQTTGAVESVVSDLVPPHNYSLKDGLEYGYELAISQDAAESGQAASSILMFRYSGNKDGKVQLFGDEGGVITTAECEGNCDFIKVMTFMGNQMLSKEMIKGGGISVASLALDDARNGKLEQYVHEEKGKKYHVWYTEKGRKLEEIK</sequence>
<proteinExistence type="predicted"/>
<reference evidence="1" key="1">
    <citation type="submission" date="2020-04" db="EMBL/GenBank/DDBJ databases">
        <title>Deep metagenomics examines the oral microbiome during advanced dental caries in children, revealing novel taxa and co-occurrences with host molecules.</title>
        <authorList>
            <person name="Baker J.L."/>
            <person name="Morton J.T."/>
            <person name="Dinis M."/>
            <person name="Alvarez R."/>
            <person name="Tran N.C."/>
            <person name="Knight R."/>
            <person name="Edlund A."/>
        </authorList>
    </citation>
    <scope>NUCLEOTIDE SEQUENCE</scope>
    <source>
        <strain evidence="1">JCVI_32_bin.62</strain>
    </source>
</reference>
<dbReference type="AlphaFoldDB" id="A0A930DF65"/>
<protein>
    <recommendedName>
        <fullName evidence="3">Lipoprotein</fullName>
    </recommendedName>
</protein>
<accession>A0A930DF65</accession>
<evidence type="ECO:0008006" key="3">
    <source>
        <dbReference type="Google" id="ProtNLM"/>
    </source>
</evidence>
<dbReference type="PROSITE" id="PS51257">
    <property type="entry name" value="PROKAR_LIPOPROTEIN"/>
    <property type="match status" value="1"/>
</dbReference>
<gene>
    <name evidence="1" type="ORF">HXM80_02255</name>
</gene>
<evidence type="ECO:0000313" key="2">
    <source>
        <dbReference type="Proteomes" id="UP000780345"/>
    </source>
</evidence>
<organism evidence="1 2">
    <name type="scientific">Neisseria sicca</name>
    <dbReference type="NCBI Taxonomy" id="490"/>
    <lineage>
        <taxon>Bacteria</taxon>
        <taxon>Pseudomonadati</taxon>
        <taxon>Pseudomonadota</taxon>
        <taxon>Betaproteobacteria</taxon>
        <taxon>Neisseriales</taxon>
        <taxon>Neisseriaceae</taxon>
        <taxon>Neisseria</taxon>
    </lineage>
</organism>
<name>A0A930DF65_NEISI</name>
<dbReference type="Proteomes" id="UP000780345">
    <property type="component" value="Unassembled WGS sequence"/>
</dbReference>
<evidence type="ECO:0000313" key="1">
    <source>
        <dbReference type="EMBL" id="MBF1264514.1"/>
    </source>
</evidence>
<dbReference type="EMBL" id="JABZQQ010000010">
    <property type="protein sequence ID" value="MBF1264514.1"/>
    <property type="molecule type" value="Genomic_DNA"/>
</dbReference>